<name>A0ABN8KPY8_9BACI</name>
<keyword evidence="2" id="KW-1185">Reference proteome</keyword>
<evidence type="ECO:0000313" key="2">
    <source>
        <dbReference type="Proteomes" id="UP000838308"/>
    </source>
</evidence>
<evidence type="ECO:0000313" key="1">
    <source>
        <dbReference type="EMBL" id="CAH2714780.1"/>
    </source>
</evidence>
<sequence length="34" mass="4197">MNKLQRDILFFDKENKKERGTSVLKLLQRHIAYY</sequence>
<gene>
    <name evidence="1" type="ORF">BACCIP111895_01956</name>
</gene>
<dbReference type="Proteomes" id="UP000838308">
    <property type="component" value="Unassembled WGS sequence"/>
</dbReference>
<protein>
    <submittedName>
        <fullName evidence="1">Uncharacterized protein</fullName>
    </submittedName>
</protein>
<dbReference type="EMBL" id="CALBWS010000010">
    <property type="protein sequence ID" value="CAH2714780.1"/>
    <property type="molecule type" value="Genomic_DNA"/>
</dbReference>
<comment type="caution">
    <text evidence="1">The sequence shown here is derived from an EMBL/GenBank/DDBJ whole genome shotgun (WGS) entry which is preliminary data.</text>
</comment>
<reference evidence="1" key="1">
    <citation type="submission" date="2022-04" db="EMBL/GenBank/DDBJ databases">
        <authorList>
            <person name="Criscuolo A."/>
        </authorList>
    </citation>
    <scope>NUCLEOTIDE SEQUENCE</scope>
    <source>
        <strain evidence="1">CIP111895</strain>
    </source>
</reference>
<proteinExistence type="predicted"/>
<organism evidence="1 2">
    <name type="scientific">Neobacillus rhizosphaerae</name>
    <dbReference type="NCBI Taxonomy" id="2880965"/>
    <lineage>
        <taxon>Bacteria</taxon>
        <taxon>Bacillati</taxon>
        <taxon>Bacillota</taxon>
        <taxon>Bacilli</taxon>
        <taxon>Bacillales</taxon>
        <taxon>Bacillaceae</taxon>
        <taxon>Neobacillus</taxon>
    </lineage>
</organism>
<accession>A0ABN8KPY8</accession>